<reference evidence="2" key="1">
    <citation type="submission" date="2021-02" db="EMBL/GenBank/DDBJ databases">
        <authorList>
            <person name="Dougan E. K."/>
            <person name="Rhodes N."/>
            <person name="Thang M."/>
            <person name="Chan C."/>
        </authorList>
    </citation>
    <scope>NUCLEOTIDE SEQUENCE</scope>
</reference>
<evidence type="ECO:0000313" key="3">
    <source>
        <dbReference type="Proteomes" id="UP000626109"/>
    </source>
</evidence>
<sequence>MQDAMQPAGDLAAAAQAQELSEEPHRRGTGCVAISSGRSATHDPTWQEYLINSWACHLAARLRYNDKTSPLLGWSPNFCECLCKRGCLRQSPISPLGITPSSSKARFLDISNSVAQASMHDLCT</sequence>
<evidence type="ECO:0000313" key="2">
    <source>
        <dbReference type="EMBL" id="CAE8650736.1"/>
    </source>
</evidence>
<feature type="compositionally biased region" description="Low complexity" evidence="1">
    <location>
        <begin position="1"/>
        <end position="18"/>
    </location>
</feature>
<gene>
    <name evidence="2" type="ORF">PGLA2088_LOCUS8528</name>
</gene>
<name>A0A813IKG5_POLGL</name>
<accession>A0A813IKG5</accession>
<proteinExistence type="predicted"/>
<evidence type="ECO:0000256" key="1">
    <source>
        <dbReference type="SAM" id="MobiDB-lite"/>
    </source>
</evidence>
<organism evidence="2 3">
    <name type="scientific">Polarella glacialis</name>
    <name type="common">Dinoflagellate</name>
    <dbReference type="NCBI Taxonomy" id="89957"/>
    <lineage>
        <taxon>Eukaryota</taxon>
        <taxon>Sar</taxon>
        <taxon>Alveolata</taxon>
        <taxon>Dinophyceae</taxon>
        <taxon>Suessiales</taxon>
        <taxon>Suessiaceae</taxon>
        <taxon>Polarella</taxon>
    </lineage>
</organism>
<feature type="region of interest" description="Disordered" evidence="1">
    <location>
        <begin position="1"/>
        <end position="34"/>
    </location>
</feature>
<dbReference type="AlphaFoldDB" id="A0A813IKG5"/>
<dbReference type="EMBL" id="CAJNNW010009139">
    <property type="protein sequence ID" value="CAE8650736.1"/>
    <property type="molecule type" value="Genomic_DNA"/>
</dbReference>
<protein>
    <submittedName>
        <fullName evidence="2">Uncharacterized protein</fullName>
    </submittedName>
</protein>
<dbReference type="Proteomes" id="UP000626109">
    <property type="component" value="Unassembled WGS sequence"/>
</dbReference>
<comment type="caution">
    <text evidence="2">The sequence shown here is derived from an EMBL/GenBank/DDBJ whole genome shotgun (WGS) entry which is preliminary data.</text>
</comment>